<dbReference type="EMBL" id="CAEZTR010000169">
    <property type="protein sequence ID" value="CAB4590964.1"/>
    <property type="molecule type" value="Genomic_DNA"/>
</dbReference>
<reference evidence="1" key="1">
    <citation type="submission" date="2020-05" db="EMBL/GenBank/DDBJ databases">
        <authorList>
            <person name="Chiriac C."/>
            <person name="Salcher M."/>
            <person name="Ghai R."/>
            <person name="Kavagutti S V."/>
        </authorList>
    </citation>
    <scope>NUCLEOTIDE SEQUENCE</scope>
</reference>
<protein>
    <submittedName>
        <fullName evidence="1">Unannotated protein</fullName>
    </submittedName>
</protein>
<name>A0A6J6FVE8_9ZZZZ</name>
<accession>A0A6J6FVE8</accession>
<dbReference type="AlphaFoldDB" id="A0A6J6FVE8"/>
<sequence length="94" mass="10706">MRVERSRDEFDFRVGIEIDQRHNWCRFDVVDTGKESTSDVLHRRAAIGHVVAPGDAPVVKVDTLQERGHNLTELGEHEIGVCTSLGQRMRTHTQ</sequence>
<proteinExistence type="predicted"/>
<evidence type="ECO:0000313" key="1">
    <source>
        <dbReference type="EMBL" id="CAB4590964.1"/>
    </source>
</evidence>
<organism evidence="1">
    <name type="scientific">freshwater metagenome</name>
    <dbReference type="NCBI Taxonomy" id="449393"/>
    <lineage>
        <taxon>unclassified sequences</taxon>
        <taxon>metagenomes</taxon>
        <taxon>ecological metagenomes</taxon>
    </lineage>
</organism>
<gene>
    <name evidence="1" type="ORF">UFOPK1711_01818</name>
</gene>